<dbReference type="Proteomes" id="UP000013026">
    <property type="component" value="Chromosome"/>
</dbReference>
<sequence length="26" mass="3057">MYVVLWRVLSVDSHTTQGFFVFVVEP</sequence>
<dbReference type="Pfam" id="PF04234">
    <property type="entry name" value="CopC"/>
    <property type="match status" value="1"/>
</dbReference>
<dbReference type="InterPro" id="IPR007348">
    <property type="entry name" value="CopC_dom"/>
</dbReference>
<evidence type="ECO:0000256" key="1">
    <source>
        <dbReference type="ARBA" id="ARBA00022729"/>
    </source>
</evidence>
<reference evidence="4 5" key="1">
    <citation type="submission" date="2013-04" db="EMBL/GenBank/DDBJ databases">
        <authorList>
            <person name="Chin J."/>
            <person name="Alexander D.H."/>
            <person name="Marks P."/>
            <person name="Korlach J."/>
            <person name="Clum A."/>
            <person name="Copeland A."/>
        </authorList>
    </citation>
    <scope>NUCLEOTIDE SEQUENCE [LARGE SCALE GENOMIC DNA]</scope>
    <source>
        <strain evidence="5">ATCC 35948 / DSM 1279 / VKM B-1258 / 21</strain>
    </source>
</reference>
<dbReference type="AlphaFoldDB" id="M9XH53"/>
<evidence type="ECO:0000313" key="4">
    <source>
        <dbReference type="EMBL" id="AGK06194.1"/>
    </source>
</evidence>
<keyword evidence="2" id="KW-0186">Copper</keyword>
<name>M9XH53_MEIRD</name>
<proteinExistence type="predicted"/>
<dbReference type="KEGG" id="mre:K649_14540"/>
<dbReference type="InterPro" id="IPR014756">
    <property type="entry name" value="Ig_E-set"/>
</dbReference>
<feature type="domain" description="CopC" evidence="3">
    <location>
        <begin position="2"/>
        <end position="24"/>
    </location>
</feature>
<dbReference type="GO" id="GO:0005507">
    <property type="term" value="F:copper ion binding"/>
    <property type="evidence" value="ECO:0007669"/>
    <property type="project" value="InterPro"/>
</dbReference>
<protein>
    <recommendedName>
        <fullName evidence="3">CopC domain-containing protein</fullName>
    </recommendedName>
</protein>
<organism evidence="4 5">
    <name type="scientific">Meiothermus ruber (strain ATCC 35948 / DSM 1279 / VKM B-1258 / 21)</name>
    <name type="common">Thermus ruber</name>
    <dbReference type="NCBI Taxonomy" id="504728"/>
    <lineage>
        <taxon>Bacteria</taxon>
        <taxon>Thermotogati</taxon>
        <taxon>Deinococcota</taxon>
        <taxon>Deinococci</taxon>
        <taxon>Thermales</taxon>
        <taxon>Thermaceae</taxon>
        <taxon>Meiothermus</taxon>
    </lineage>
</organism>
<dbReference type="Gene3D" id="2.60.40.1220">
    <property type="match status" value="1"/>
</dbReference>
<dbReference type="EMBL" id="CP005385">
    <property type="protein sequence ID" value="AGK06194.1"/>
    <property type="molecule type" value="Genomic_DNA"/>
</dbReference>
<keyword evidence="1" id="KW-0732">Signal</keyword>
<evidence type="ECO:0000256" key="2">
    <source>
        <dbReference type="ARBA" id="ARBA00023008"/>
    </source>
</evidence>
<accession>M9XH53</accession>
<dbReference type="GO" id="GO:0046688">
    <property type="term" value="P:response to copper ion"/>
    <property type="evidence" value="ECO:0007669"/>
    <property type="project" value="InterPro"/>
</dbReference>
<dbReference type="InterPro" id="IPR014755">
    <property type="entry name" value="Cu-Rt/internalin_Ig-like"/>
</dbReference>
<evidence type="ECO:0000259" key="3">
    <source>
        <dbReference type="Pfam" id="PF04234"/>
    </source>
</evidence>
<dbReference type="PATRIC" id="fig|504728.9.peg.2986"/>
<dbReference type="SUPFAM" id="SSF81296">
    <property type="entry name" value="E set domains"/>
    <property type="match status" value="1"/>
</dbReference>
<dbReference type="STRING" id="504728.K649_14540"/>
<gene>
    <name evidence="4" type="ORF">K649_14540</name>
</gene>
<dbReference type="GO" id="GO:0042597">
    <property type="term" value="C:periplasmic space"/>
    <property type="evidence" value="ECO:0007669"/>
    <property type="project" value="InterPro"/>
</dbReference>
<evidence type="ECO:0000313" key="5">
    <source>
        <dbReference type="Proteomes" id="UP000013026"/>
    </source>
</evidence>